<dbReference type="EMBL" id="CAUYUJ010020415">
    <property type="protein sequence ID" value="CAK0897999.1"/>
    <property type="molecule type" value="Genomic_DNA"/>
</dbReference>
<gene>
    <name evidence="2" type="ORF">PCOR1329_LOCUS76016</name>
</gene>
<accession>A0ABN9XEE6</accession>
<dbReference type="Proteomes" id="UP001189429">
    <property type="component" value="Unassembled WGS sequence"/>
</dbReference>
<name>A0ABN9XEE6_9DINO</name>
<evidence type="ECO:0000313" key="3">
    <source>
        <dbReference type="Proteomes" id="UP001189429"/>
    </source>
</evidence>
<reference evidence="2" key="1">
    <citation type="submission" date="2023-10" db="EMBL/GenBank/DDBJ databases">
        <authorList>
            <person name="Chen Y."/>
            <person name="Shah S."/>
            <person name="Dougan E. K."/>
            <person name="Thang M."/>
            <person name="Chan C."/>
        </authorList>
    </citation>
    <scope>NUCLEOTIDE SEQUENCE [LARGE SCALE GENOMIC DNA]</scope>
</reference>
<protein>
    <submittedName>
        <fullName evidence="2">Uncharacterized protein</fullName>
    </submittedName>
</protein>
<comment type="caution">
    <text evidence="2">The sequence shown here is derived from an EMBL/GenBank/DDBJ whole genome shotgun (WGS) entry which is preliminary data.</text>
</comment>
<feature type="region of interest" description="Disordered" evidence="1">
    <location>
        <begin position="26"/>
        <end position="126"/>
    </location>
</feature>
<organism evidence="2 3">
    <name type="scientific">Prorocentrum cordatum</name>
    <dbReference type="NCBI Taxonomy" id="2364126"/>
    <lineage>
        <taxon>Eukaryota</taxon>
        <taxon>Sar</taxon>
        <taxon>Alveolata</taxon>
        <taxon>Dinophyceae</taxon>
        <taxon>Prorocentrales</taxon>
        <taxon>Prorocentraceae</taxon>
        <taxon>Prorocentrum</taxon>
    </lineage>
</organism>
<sequence>MLQCASHNWWTCAPARNRKQFAKLSPASLCMHEEEEEEGGGGGRRRERREADQHADSVGTRARRATRSRIERGEIPFGGARILLGPRGGEQKVDRNQTYHLTAYQPRRRARIPRDEPAACAGAPRT</sequence>
<evidence type="ECO:0000256" key="1">
    <source>
        <dbReference type="SAM" id="MobiDB-lite"/>
    </source>
</evidence>
<proteinExistence type="predicted"/>
<evidence type="ECO:0000313" key="2">
    <source>
        <dbReference type="EMBL" id="CAK0897999.1"/>
    </source>
</evidence>
<keyword evidence="3" id="KW-1185">Reference proteome</keyword>